<dbReference type="InterPro" id="IPR029069">
    <property type="entry name" value="HotDog_dom_sf"/>
</dbReference>
<dbReference type="PANTHER" id="PTHR12475">
    <property type="match status" value="1"/>
</dbReference>
<evidence type="ECO:0000313" key="5">
    <source>
        <dbReference type="Proteomes" id="UP001230504"/>
    </source>
</evidence>
<dbReference type="InterPro" id="IPR051490">
    <property type="entry name" value="THEM6_lcsJ_thioesterase"/>
</dbReference>
<dbReference type="RefSeq" id="XP_060413423.1">
    <property type="nucleotide sequence ID" value="XM_060562753.1"/>
</dbReference>
<dbReference type="Pfam" id="PF13279">
    <property type="entry name" value="4HBT_2"/>
    <property type="match status" value="1"/>
</dbReference>
<keyword evidence="3" id="KW-0472">Membrane</keyword>
<dbReference type="EMBL" id="JAHLJV010000035">
    <property type="protein sequence ID" value="KAK1589890.1"/>
    <property type="molecule type" value="Genomic_DNA"/>
</dbReference>
<accession>A0AAD8V2J1</accession>
<evidence type="ECO:0000313" key="4">
    <source>
        <dbReference type="EMBL" id="KAK1589890.1"/>
    </source>
</evidence>
<name>A0AAD8V2J1_9PEZI</name>
<feature type="region of interest" description="Disordered" evidence="2">
    <location>
        <begin position="287"/>
        <end position="308"/>
    </location>
</feature>
<reference evidence="4" key="1">
    <citation type="submission" date="2021-06" db="EMBL/GenBank/DDBJ databases">
        <title>Comparative genomics, transcriptomics and evolutionary studies reveal genomic signatures of adaptation to plant cell wall in hemibiotrophic fungi.</title>
        <authorList>
            <consortium name="DOE Joint Genome Institute"/>
            <person name="Baroncelli R."/>
            <person name="Diaz J.F."/>
            <person name="Benocci T."/>
            <person name="Peng M."/>
            <person name="Battaglia E."/>
            <person name="Haridas S."/>
            <person name="Andreopoulos W."/>
            <person name="Labutti K."/>
            <person name="Pangilinan J."/>
            <person name="Floch G.L."/>
            <person name="Makela M.R."/>
            <person name="Henrissat B."/>
            <person name="Grigoriev I.V."/>
            <person name="Crouch J.A."/>
            <person name="De Vries R.P."/>
            <person name="Sukno S.A."/>
            <person name="Thon M.R."/>
        </authorList>
    </citation>
    <scope>NUCLEOTIDE SEQUENCE</scope>
    <source>
        <strain evidence="4">CBS 125086</strain>
    </source>
</reference>
<keyword evidence="3" id="KW-0812">Transmembrane</keyword>
<dbReference type="GeneID" id="85446993"/>
<evidence type="ECO:0000256" key="2">
    <source>
        <dbReference type="SAM" id="MobiDB-lite"/>
    </source>
</evidence>
<feature type="transmembrane region" description="Helical" evidence="3">
    <location>
        <begin position="46"/>
        <end position="68"/>
    </location>
</feature>
<gene>
    <name evidence="4" type="ORF">LY79DRAFT_659847</name>
</gene>
<keyword evidence="5" id="KW-1185">Reference proteome</keyword>
<keyword evidence="3" id="KW-1133">Transmembrane helix</keyword>
<evidence type="ECO:0008006" key="6">
    <source>
        <dbReference type="Google" id="ProtNLM"/>
    </source>
</evidence>
<comment type="similarity">
    <text evidence="1">Belongs to the lcsJ thioesterase family.</text>
</comment>
<organism evidence="4 5">
    <name type="scientific">Colletotrichum navitas</name>
    <dbReference type="NCBI Taxonomy" id="681940"/>
    <lineage>
        <taxon>Eukaryota</taxon>
        <taxon>Fungi</taxon>
        <taxon>Dikarya</taxon>
        <taxon>Ascomycota</taxon>
        <taxon>Pezizomycotina</taxon>
        <taxon>Sordariomycetes</taxon>
        <taxon>Hypocreomycetidae</taxon>
        <taxon>Glomerellales</taxon>
        <taxon>Glomerellaceae</taxon>
        <taxon>Colletotrichum</taxon>
        <taxon>Colletotrichum graminicola species complex</taxon>
    </lineage>
</organism>
<dbReference type="SUPFAM" id="SSF54637">
    <property type="entry name" value="Thioesterase/thiol ester dehydrase-isomerase"/>
    <property type="match status" value="1"/>
</dbReference>
<proteinExistence type="inferred from homology"/>
<evidence type="ECO:0000256" key="3">
    <source>
        <dbReference type="SAM" id="Phobius"/>
    </source>
</evidence>
<comment type="caution">
    <text evidence="4">The sequence shown here is derived from an EMBL/GenBank/DDBJ whole genome shotgun (WGS) entry which is preliminary data.</text>
</comment>
<evidence type="ECO:0000256" key="1">
    <source>
        <dbReference type="ARBA" id="ARBA00038476"/>
    </source>
</evidence>
<sequence>MASAIAKATRTEADLDRVPVRVVRFVRLATAGGLAYAAYRVHWRVLLANFFTGPGRVSRILMLFFALLNLKNMPFVWTYRVWSAIIYHLFIRKSPRLGPRSLFRPMISQSHAPITEIDYNIHKSNSTYFADLDVSRTHLCTYLLRPGFRRLAHNATTGLVLDPASGKPARGPLGIMLGAVHCSFRREITAYAPYEMWSRVLAWDRKWLYIVTHFVPKGTARPTEWLDPKFGTARVRRGPGGGAANANADSKDWEKKIYATGVSKYVFKIGRLTVHPAVALEESELLPQRPDGGWQGGPNGVGDEDVDLSDVADDGAWDWRMVEKRRREGMKYAARFASMDDLHGWLDGADGGDGSALAKFGG</sequence>
<dbReference type="PANTHER" id="PTHR12475:SF4">
    <property type="entry name" value="PROTEIN THEM6"/>
    <property type="match status" value="1"/>
</dbReference>
<dbReference type="Proteomes" id="UP001230504">
    <property type="component" value="Unassembled WGS sequence"/>
</dbReference>
<dbReference type="AlphaFoldDB" id="A0AAD8V2J1"/>
<protein>
    <recommendedName>
        <fullName evidence="6">Capsule polysaccharide biosynthesis protein</fullName>
    </recommendedName>
</protein>